<protein>
    <submittedName>
        <fullName evidence="1">Uncharacterized protein</fullName>
    </submittedName>
</protein>
<organism evidence="1 2">
    <name type="scientific">Mesorhizobium newzealandense</name>
    <dbReference type="NCBI Taxonomy" id="1300302"/>
    <lineage>
        <taxon>Bacteria</taxon>
        <taxon>Pseudomonadati</taxon>
        <taxon>Pseudomonadota</taxon>
        <taxon>Alphaproteobacteria</taxon>
        <taxon>Hyphomicrobiales</taxon>
        <taxon>Phyllobacteriaceae</taxon>
        <taxon>Mesorhizobium</taxon>
    </lineage>
</organism>
<gene>
    <name evidence="1" type="ORF">ACFSOZ_19205</name>
</gene>
<dbReference type="Proteomes" id="UP001597405">
    <property type="component" value="Unassembled WGS sequence"/>
</dbReference>
<proteinExistence type="predicted"/>
<reference evidence="2" key="1">
    <citation type="journal article" date="2019" name="Int. J. Syst. Evol. Microbiol.">
        <title>The Global Catalogue of Microorganisms (GCM) 10K type strain sequencing project: providing services to taxonomists for standard genome sequencing and annotation.</title>
        <authorList>
            <consortium name="The Broad Institute Genomics Platform"/>
            <consortium name="The Broad Institute Genome Sequencing Center for Infectious Disease"/>
            <person name="Wu L."/>
            <person name="Ma J."/>
        </authorList>
    </citation>
    <scope>NUCLEOTIDE SEQUENCE [LARGE SCALE GENOMIC DNA]</scope>
    <source>
        <strain evidence="2">CGMCC 1.16225</strain>
    </source>
</reference>
<sequence>MLAIVSPKLSLSLDGVVSLASQALVDEPLIRLYMAIRFPFWHESLEVSLGRWVALEKILERADSELIRT</sequence>
<comment type="caution">
    <text evidence="1">The sequence shown here is derived from an EMBL/GenBank/DDBJ whole genome shotgun (WGS) entry which is preliminary data.</text>
</comment>
<evidence type="ECO:0000313" key="2">
    <source>
        <dbReference type="Proteomes" id="UP001597405"/>
    </source>
</evidence>
<dbReference type="EMBL" id="JBHUGZ010000012">
    <property type="protein sequence ID" value="MFD1984680.1"/>
    <property type="molecule type" value="Genomic_DNA"/>
</dbReference>
<keyword evidence="2" id="KW-1185">Reference proteome</keyword>
<evidence type="ECO:0000313" key="1">
    <source>
        <dbReference type="EMBL" id="MFD1984680.1"/>
    </source>
</evidence>
<name>A0ABW4UBL7_9HYPH</name>
<accession>A0ABW4UBL7</accession>
<dbReference type="RefSeq" id="WP_143748758.1">
    <property type="nucleotide sequence ID" value="NZ_JBHUGZ010000012.1"/>
</dbReference>